<accession>A0A418STZ7</accession>
<evidence type="ECO:0000313" key="3">
    <source>
        <dbReference type="Proteomes" id="UP000284202"/>
    </source>
</evidence>
<feature type="compositionally biased region" description="Acidic residues" evidence="1">
    <location>
        <begin position="387"/>
        <end position="407"/>
    </location>
</feature>
<dbReference type="Proteomes" id="UP000284202">
    <property type="component" value="Unassembled WGS sequence"/>
</dbReference>
<dbReference type="AlphaFoldDB" id="A0A418STZ7"/>
<feature type="region of interest" description="Disordered" evidence="1">
    <location>
        <begin position="381"/>
        <end position="422"/>
    </location>
</feature>
<protein>
    <recommendedName>
        <fullName evidence="4">Glycosyl transferase family 2</fullName>
    </recommendedName>
</protein>
<evidence type="ECO:0000256" key="1">
    <source>
        <dbReference type="SAM" id="MobiDB-lite"/>
    </source>
</evidence>
<dbReference type="OrthoDB" id="1997677at2"/>
<reference evidence="3" key="1">
    <citation type="submission" date="2018-09" db="EMBL/GenBank/DDBJ databases">
        <title>Acidovorax cavernicola nov. sp. isolated from Gruta de las Maravillas (Aracena, Spain).</title>
        <authorList>
            <person name="Jurado V."/>
            <person name="Gutierrez-Patricio S."/>
            <person name="Gonzalez-Pimentel J.L."/>
            <person name="Miller A.Z."/>
            <person name="Laiz L."/>
            <person name="Saiz-Jimenez C."/>
        </authorList>
    </citation>
    <scope>NUCLEOTIDE SEQUENCE [LARGE SCALE GENOMIC DNA]</scope>
    <source>
        <strain evidence="3">1011MAR3C25</strain>
    </source>
</reference>
<comment type="caution">
    <text evidence="2">The sequence shown here is derived from an EMBL/GenBank/DDBJ whole genome shotgun (WGS) entry which is preliminary data.</text>
</comment>
<proteinExistence type="predicted"/>
<organism evidence="2 3">
    <name type="scientific">Paracoccus onubensis</name>
    <dbReference type="NCBI Taxonomy" id="1675788"/>
    <lineage>
        <taxon>Bacteria</taxon>
        <taxon>Pseudomonadati</taxon>
        <taxon>Pseudomonadota</taxon>
        <taxon>Alphaproteobacteria</taxon>
        <taxon>Rhodobacterales</taxon>
        <taxon>Paracoccaceae</taxon>
        <taxon>Paracoccus</taxon>
    </lineage>
</organism>
<evidence type="ECO:0000313" key="2">
    <source>
        <dbReference type="EMBL" id="RJE84441.1"/>
    </source>
</evidence>
<gene>
    <name evidence="2" type="ORF">D3P04_12350</name>
</gene>
<feature type="compositionally biased region" description="Basic and acidic residues" evidence="1">
    <location>
        <begin position="408"/>
        <end position="418"/>
    </location>
</feature>
<evidence type="ECO:0008006" key="4">
    <source>
        <dbReference type="Google" id="ProtNLM"/>
    </source>
</evidence>
<name>A0A418STZ7_9RHOB</name>
<dbReference type="InterPro" id="IPR029058">
    <property type="entry name" value="AB_hydrolase_fold"/>
</dbReference>
<dbReference type="Pfam" id="PF13704">
    <property type="entry name" value="Glyco_tranf_2_4"/>
    <property type="match status" value="1"/>
</dbReference>
<dbReference type="SUPFAM" id="SSF53474">
    <property type="entry name" value="alpha/beta-Hydrolases"/>
    <property type="match status" value="1"/>
</dbReference>
<dbReference type="RefSeq" id="WP_119749320.1">
    <property type="nucleotide sequence ID" value="NZ_QZCG01000008.1"/>
</dbReference>
<keyword evidence="3" id="KW-1185">Reference proteome</keyword>
<dbReference type="EMBL" id="QZCG01000008">
    <property type="protein sequence ID" value="RJE84441.1"/>
    <property type="molecule type" value="Genomic_DNA"/>
</dbReference>
<sequence length="706" mass="78816">MNNLIDHSKQTGQPDVSLHMLMNDSGPTLVEWVLHHRRIGFDRITVYGDSANEQADALGRALENAGLISYRPSAHPGLAAANTRQRATTEAILQEGRKDAEYLLWLMPEDFVHIETGDGMLGDLFAALPQAPDVLSLTCQIVGSSGQRRHSGELLCQRFGRGTSDGRRGPLLATIMRSLFRPSVARRLQSGRPILKPKFAKRKEPLIWLNGAGDDTEGRFLEGGWLAPREAPGFGLGRVVSYVSQDPETWLLRHVGAGPDLPFITPDMLKATITQFFRWNFNFIDIILPQDSCQKLDKLRQDLFQEFPDILHAHQAVIAEFGSRLDRLLAGQDPQARQAIALFLEGKHPPASMFQWHVPVGVATTRPFQDESNMHWASELTAREAEPDNEEETWAGTEQDDQSEEDGADRAADTEGKNLPRQSLAPGWLGDFRLSGQAHGFYHSMPNYACVHAARSHEHLLVSFDNLSSARENPVARDPWGYDFVRKAGWSHLGVMTFIPAWYRNDGLHRYLLSLKESGFFRQFQSVTMFGTSMGGYGAAAFSSLAPGCKVAAFSPQSSLSSRIAGWDGRYLSGRMADWDGAFHDAARESASAAQVWLFYDPKVELDRRHCERFSPANSCHIPLRHADHKTALMLRNGKVLSKTMRSIVTGEATRSSLLKLYRNCRLTPDYLEVLRERALVSGGKKRLDRLERAIPTVNSGLDRPL</sequence>